<dbReference type="InterPro" id="IPR050403">
    <property type="entry name" value="Myosin_RLC"/>
</dbReference>
<feature type="domain" description="EF-hand" evidence="4">
    <location>
        <begin position="21"/>
        <end position="56"/>
    </location>
</feature>
<dbReference type="InterPro" id="IPR002048">
    <property type="entry name" value="EF_hand_dom"/>
</dbReference>
<dbReference type="CDD" id="cd00051">
    <property type="entry name" value="EFh"/>
    <property type="match status" value="2"/>
</dbReference>
<protein>
    <submittedName>
        <fullName evidence="5">Myosin regulatory light chain 12B</fullName>
    </submittedName>
</protein>
<evidence type="ECO:0000256" key="3">
    <source>
        <dbReference type="ARBA" id="ARBA00022837"/>
    </source>
</evidence>
<evidence type="ECO:0000256" key="2">
    <source>
        <dbReference type="ARBA" id="ARBA00022737"/>
    </source>
</evidence>
<proteinExistence type="predicted"/>
<dbReference type="PROSITE" id="PS00018">
    <property type="entry name" value="EF_HAND_1"/>
    <property type="match status" value="1"/>
</dbReference>
<keyword evidence="3" id="KW-0106">Calcium</keyword>
<evidence type="ECO:0000313" key="5">
    <source>
        <dbReference type="EMBL" id="OMJ14155.1"/>
    </source>
</evidence>
<comment type="caution">
    <text evidence="5">The sequence shown here is derived from an EMBL/GenBank/DDBJ whole genome shotgun (WGS) entry which is preliminary data.</text>
</comment>
<dbReference type="AlphaFoldDB" id="A0A1R1XHN6"/>
<dbReference type="SMART" id="SM00054">
    <property type="entry name" value="EFh"/>
    <property type="match status" value="2"/>
</dbReference>
<dbReference type="SUPFAM" id="SSF47473">
    <property type="entry name" value="EF-hand"/>
    <property type="match status" value="1"/>
</dbReference>
<dbReference type="Proteomes" id="UP000187283">
    <property type="component" value="Unassembled WGS sequence"/>
</dbReference>
<gene>
    <name evidence="5" type="ORF">AYI70_g8060</name>
</gene>
<dbReference type="STRING" id="133412.A0A1R1XHN6"/>
<dbReference type="GO" id="GO:0005509">
    <property type="term" value="F:calcium ion binding"/>
    <property type="evidence" value="ECO:0007669"/>
    <property type="project" value="InterPro"/>
</dbReference>
<evidence type="ECO:0000313" key="6">
    <source>
        <dbReference type="Proteomes" id="UP000187283"/>
    </source>
</evidence>
<accession>A0A1R1XHN6</accession>
<dbReference type="PROSITE" id="PS50222">
    <property type="entry name" value="EF_HAND_2"/>
    <property type="match status" value="2"/>
</dbReference>
<dbReference type="Pfam" id="PF13499">
    <property type="entry name" value="EF-hand_7"/>
    <property type="match status" value="1"/>
</dbReference>
<keyword evidence="2" id="KW-0677">Repeat</keyword>
<keyword evidence="6" id="KW-1185">Reference proteome</keyword>
<organism evidence="5 6">
    <name type="scientific">Smittium culicis</name>
    <dbReference type="NCBI Taxonomy" id="133412"/>
    <lineage>
        <taxon>Eukaryota</taxon>
        <taxon>Fungi</taxon>
        <taxon>Fungi incertae sedis</taxon>
        <taxon>Zoopagomycota</taxon>
        <taxon>Kickxellomycotina</taxon>
        <taxon>Harpellomycetes</taxon>
        <taxon>Harpellales</taxon>
        <taxon>Legeriomycetaceae</taxon>
        <taxon>Smittium</taxon>
    </lineage>
</organism>
<dbReference type="Pfam" id="PF13405">
    <property type="entry name" value="EF-hand_6"/>
    <property type="match status" value="1"/>
</dbReference>
<dbReference type="OrthoDB" id="429467at2759"/>
<name>A0A1R1XHN6_9FUNG</name>
<evidence type="ECO:0000259" key="4">
    <source>
        <dbReference type="PROSITE" id="PS50222"/>
    </source>
</evidence>
<dbReference type="PANTHER" id="PTHR23049">
    <property type="entry name" value="MYOSIN REGULATORY LIGHT CHAIN 2"/>
    <property type="match status" value="1"/>
</dbReference>
<dbReference type="Gene3D" id="1.10.238.10">
    <property type="entry name" value="EF-hand"/>
    <property type="match status" value="2"/>
</dbReference>
<reference evidence="5 6" key="1">
    <citation type="submission" date="2017-01" db="EMBL/GenBank/DDBJ databases">
        <authorList>
            <person name="Mah S.A."/>
            <person name="Swanson W.J."/>
            <person name="Moy G.W."/>
            <person name="Vacquier V.D."/>
        </authorList>
    </citation>
    <scope>NUCLEOTIDE SEQUENCE [LARGE SCALE GENOMIC DNA]</scope>
    <source>
        <strain evidence="5 6">GSMNP</strain>
    </source>
</reference>
<feature type="domain" description="EF-hand" evidence="4">
    <location>
        <begin position="90"/>
        <end position="125"/>
    </location>
</feature>
<keyword evidence="1" id="KW-0479">Metal-binding</keyword>
<dbReference type="InterPro" id="IPR018247">
    <property type="entry name" value="EF_Hand_1_Ca_BS"/>
</dbReference>
<dbReference type="InterPro" id="IPR011992">
    <property type="entry name" value="EF-hand-dom_pair"/>
</dbReference>
<dbReference type="EMBL" id="LSSN01003185">
    <property type="protein sequence ID" value="OMJ14155.1"/>
    <property type="molecule type" value="Genomic_DNA"/>
</dbReference>
<sequence length="159" mass="17846">MMAQKRSARNNSNAFSIFDQKQISELKEAFSIFDHDQDGIISREDLKDMLNSLGQDSSDSIISAMLEEANGPINFTMFLTMMSEKLVGIDSEHEINSAFEAFDEEGNGMISAKDFKEALMYMGDRMSASEVELIFRDIKVDHNGNVPYSVLAQKLKNGQ</sequence>
<evidence type="ECO:0000256" key="1">
    <source>
        <dbReference type="ARBA" id="ARBA00022723"/>
    </source>
</evidence>
<dbReference type="FunFam" id="1.10.238.10:FF:000007">
    <property type="entry name" value="Putative myosin regulatory light chain sqh"/>
    <property type="match status" value="1"/>
</dbReference>